<evidence type="ECO:0008006" key="4">
    <source>
        <dbReference type="Google" id="ProtNLM"/>
    </source>
</evidence>
<reference evidence="2 3" key="1">
    <citation type="submission" date="2013-03" db="EMBL/GenBank/DDBJ databases">
        <title>The Genome Sequence of Cladophialophora psammophila CBS 110553.</title>
        <authorList>
            <consortium name="The Broad Institute Genomics Platform"/>
            <person name="Cuomo C."/>
            <person name="de Hoog S."/>
            <person name="Gorbushina A."/>
            <person name="Walker B."/>
            <person name="Young S.K."/>
            <person name="Zeng Q."/>
            <person name="Gargeya S."/>
            <person name="Fitzgerald M."/>
            <person name="Haas B."/>
            <person name="Abouelleil A."/>
            <person name="Allen A.W."/>
            <person name="Alvarado L."/>
            <person name="Arachchi H.M."/>
            <person name="Berlin A.M."/>
            <person name="Chapman S.B."/>
            <person name="Gainer-Dewar J."/>
            <person name="Goldberg J."/>
            <person name="Griggs A."/>
            <person name="Gujja S."/>
            <person name="Hansen M."/>
            <person name="Howarth C."/>
            <person name="Imamovic A."/>
            <person name="Ireland A."/>
            <person name="Larimer J."/>
            <person name="McCowan C."/>
            <person name="Murphy C."/>
            <person name="Pearson M."/>
            <person name="Poon T.W."/>
            <person name="Priest M."/>
            <person name="Roberts A."/>
            <person name="Saif S."/>
            <person name="Shea T."/>
            <person name="Sisk P."/>
            <person name="Sykes S."/>
            <person name="Wortman J."/>
            <person name="Nusbaum C."/>
            <person name="Birren B."/>
        </authorList>
    </citation>
    <scope>NUCLEOTIDE SEQUENCE [LARGE SCALE GENOMIC DNA]</scope>
    <source>
        <strain evidence="2 3">CBS 110553</strain>
    </source>
</reference>
<name>W9WSI2_9EURO</name>
<organism evidence="2 3">
    <name type="scientific">Cladophialophora psammophila CBS 110553</name>
    <dbReference type="NCBI Taxonomy" id="1182543"/>
    <lineage>
        <taxon>Eukaryota</taxon>
        <taxon>Fungi</taxon>
        <taxon>Dikarya</taxon>
        <taxon>Ascomycota</taxon>
        <taxon>Pezizomycotina</taxon>
        <taxon>Eurotiomycetes</taxon>
        <taxon>Chaetothyriomycetidae</taxon>
        <taxon>Chaetothyriales</taxon>
        <taxon>Herpotrichiellaceae</taxon>
        <taxon>Cladophialophora</taxon>
    </lineage>
</organism>
<dbReference type="PANTHER" id="PTHR13265">
    <property type="entry name" value="THO COMPLEX SUBUNIT 1"/>
    <property type="match status" value="1"/>
</dbReference>
<dbReference type="STRING" id="1182543.W9WSI2"/>
<feature type="compositionally biased region" description="Polar residues" evidence="1">
    <location>
        <begin position="230"/>
        <end position="244"/>
    </location>
</feature>
<comment type="caution">
    <text evidence="2">The sequence shown here is derived from an EMBL/GenBank/DDBJ whole genome shotgun (WGS) entry which is preliminary data.</text>
</comment>
<dbReference type="eggNOG" id="KOG2491">
    <property type="taxonomic scope" value="Eukaryota"/>
</dbReference>
<dbReference type="EMBL" id="AMGX01000008">
    <property type="protein sequence ID" value="EXJ71167.1"/>
    <property type="molecule type" value="Genomic_DNA"/>
</dbReference>
<evidence type="ECO:0000313" key="3">
    <source>
        <dbReference type="Proteomes" id="UP000019471"/>
    </source>
</evidence>
<feature type="region of interest" description="Disordered" evidence="1">
    <location>
        <begin position="593"/>
        <end position="721"/>
    </location>
</feature>
<evidence type="ECO:0000313" key="2">
    <source>
        <dbReference type="EMBL" id="EXJ71167.1"/>
    </source>
</evidence>
<dbReference type="InterPro" id="IPR021861">
    <property type="entry name" value="THO_THOC1"/>
</dbReference>
<dbReference type="PANTHER" id="PTHR13265:SF0">
    <property type="entry name" value="HPR1"/>
    <property type="match status" value="1"/>
</dbReference>
<dbReference type="HOGENOM" id="CLU_017925_1_0_1"/>
<dbReference type="GO" id="GO:0000445">
    <property type="term" value="C:THO complex part of transcription export complex"/>
    <property type="evidence" value="ECO:0007669"/>
    <property type="project" value="TreeGrafter"/>
</dbReference>
<evidence type="ECO:0000256" key="1">
    <source>
        <dbReference type="SAM" id="MobiDB-lite"/>
    </source>
</evidence>
<dbReference type="RefSeq" id="XP_007744946.1">
    <property type="nucleotide sequence ID" value="XM_007746756.1"/>
</dbReference>
<dbReference type="OrthoDB" id="10257415at2759"/>
<dbReference type="Proteomes" id="UP000019471">
    <property type="component" value="Unassembled WGS sequence"/>
</dbReference>
<feature type="region of interest" description="Disordered" evidence="1">
    <location>
        <begin position="314"/>
        <end position="346"/>
    </location>
</feature>
<sequence length="721" mass="80343">MATTTVPCVATYKPLIESCIQNLTGAREDGDIDSPVLETDCAELVDQIRTIRVDIIPEALQIHNAAVETVCRDIVVDIVASIDISEPAFAQVWVLLDVINILSDNELCEPGLGFWLVEELLDSQTIEGCRKVFDYLESRRERMTAKHFKQKNLVILRCCNELLRRLSRAEDTVFCGRVFIFLFQSFPLGDKSSVNLRGEFHVENITTFDPTPVKSEDAIKPMELDAGTPPATSGSHTPASSSQTQDHEKAARGTPIPKTAKSEPKEQPPDLDALYPKFWSLQSFFSSPTKLFDSSNMAAFKDGIAQTLSCFKSVSNSSAPSTNPTDVKRGLKRKRNDVDTTSNSTSTFNPKYLTNRDLFDLEIHDIAFRRHILVQALIMVDFLLSLSPIAKAKFEGLTNKSVLYSYILSEEDTKWAQSTRSQIAAYLQQGGNGNEGKFYYRMVDTILSRDKNWVRWKAENCPSISRDGVTPQIYIESRDTLTKLIESARAPLVNPPEATDLAFLSKIEPLEALKHPSQRHRVPSLEEYYREIERDDLDMDFAMTEEEKREIEEKKAGKVWRALRASKNRFVMCERVQYGGDLKALLRTDTLEDHGEKGGEVEAEAEDDKDKDKAEGDGSGSAERKTDGDDHAQAETQDEGETKFDTAAPEISQPTRQSGLDMPEEENTASKTEDAEMTDMAEPASTPINKAEEIKNGTNGVAHDHTDRATGEGGGDGGETQ</sequence>
<keyword evidence="3" id="KW-1185">Reference proteome</keyword>
<feature type="region of interest" description="Disordered" evidence="1">
    <location>
        <begin position="223"/>
        <end position="269"/>
    </location>
</feature>
<dbReference type="GeneID" id="19190873"/>
<dbReference type="AlphaFoldDB" id="W9WSI2"/>
<feature type="compositionally biased region" description="Polar residues" evidence="1">
    <location>
        <begin position="314"/>
        <end position="325"/>
    </location>
</feature>
<gene>
    <name evidence="2" type="ORF">A1O5_06161</name>
</gene>
<feature type="compositionally biased region" description="Gly residues" evidence="1">
    <location>
        <begin position="711"/>
        <end position="721"/>
    </location>
</feature>
<accession>W9WSI2</accession>
<dbReference type="GO" id="GO:0006406">
    <property type="term" value="P:mRNA export from nucleus"/>
    <property type="evidence" value="ECO:0007669"/>
    <property type="project" value="TreeGrafter"/>
</dbReference>
<proteinExistence type="predicted"/>
<feature type="compositionally biased region" description="Basic and acidic residues" evidence="1">
    <location>
        <begin position="608"/>
        <end position="633"/>
    </location>
</feature>
<protein>
    <recommendedName>
        <fullName evidence="4">THO complex subunit 1</fullName>
    </recommendedName>
</protein>
<dbReference type="Pfam" id="PF11957">
    <property type="entry name" value="efThoc1"/>
    <property type="match status" value="1"/>
</dbReference>